<evidence type="ECO:0000256" key="1">
    <source>
        <dbReference type="ARBA" id="ARBA00004245"/>
    </source>
</evidence>
<dbReference type="InterPro" id="IPR005455">
    <property type="entry name" value="PFN_euk"/>
</dbReference>
<keyword evidence="8" id="KW-1185">Reference proteome</keyword>
<evidence type="ECO:0000256" key="2">
    <source>
        <dbReference type="ARBA" id="ARBA00010058"/>
    </source>
</evidence>
<proteinExistence type="inferred from homology"/>
<accession>A0A9W8BK29</accession>
<dbReference type="Pfam" id="PF00235">
    <property type="entry name" value="Profilin"/>
    <property type="match status" value="1"/>
</dbReference>
<reference evidence="7" key="1">
    <citation type="submission" date="2022-07" db="EMBL/GenBank/DDBJ databases">
        <title>Phylogenomic reconstructions and comparative analyses of Kickxellomycotina fungi.</title>
        <authorList>
            <person name="Reynolds N.K."/>
            <person name="Stajich J.E."/>
            <person name="Barry K."/>
            <person name="Grigoriev I.V."/>
            <person name="Crous P."/>
            <person name="Smith M.E."/>
        </authorList>
    </citation>
    <scope>NUCLEOTIDE SEQUENCE</scope>
    <source>
        <strain evidence="7">IMI 214461</strain>
    </source>
</reference>
<gene>
    <name evidence="7" type="primary">PFY1</name>
    <name evidence="7" type="ORF">H4R26_002307</name>
</gene>
<dbReference type="Gene3D" id="3.30.450.30">
    <property type="entry name" value="Dynein light chain 2a, cytoplasmic"/>
    <property type="match status" value="1"/>
</dbReference>
<keyword evidence="4 6" id="KW-0009">Actin-binding</keyword>
<dbReference type="InterPro" id="IPR036140">
    <property type="entry name" value="PFN_sf"/>
</dbReference>
<dbReference type="PANTHER" id="PTHR11604">
    <property type="entry name" value="PROFILIN"/>
    <property type="match status" value="1"/>
</dbReference>
<dbReference type="SUPFAM" id="SSF55770">
    <property type="entry name" value="Profilin (actin-binding protein)"/>
    <property type="match status" value="1"/>
</dbReference>
<dbReference type="GO" id="GO:0005856">
    <property type="term" value="C:cytoskeleton"/>
    <property type="evidence" value="ECO:0007669"/>
    <property type="project" value="UniProtKB-SubCell"/>
</dbReference>
<comment type="subcellular location">
    <subcellularLocation>
        <location evidence="1">Cytoplasm</location>
        <location evidence="1">Cytoskeleton</location>
    </subcellularLocation>
</comment>
<organism evidence="7 8">
    <name type="scientific">Coemansia thaxteri</name>
    <dbReference type="NCBI Taxonomy" id="2663907"/>
    <lineage>
        <taxon>Eukaryota</taxon>
        <taxon>Fungi</taxon>
        <taxon>Fungi incertae sedis</taxon>
        <taxon>Zoopagomycota</taxon>
        <taxon>Kickxellomycotina</taxon>
        <taxon>Kickxellomycetes</taxon>
        <taxon>Kickxellales</taxon>
        <taxon>Kickxellaceae</taxon>
        <taxon>Coemansia</taxon>
    </lineage>
</organism>
<name>A0A9W8BK29_9FUNG</name>
<evidence type="ECO:0000256" key="3">
    <source>
        <dbReference type="ARBA" id="ARBA00022490"/>
    </source>
</evidence>
<dbReference type="GO" id="GO:0003785">
    <property type="term" value="F:actin monomer binding"/>
    <property type="evidence" value="ECO:0007669"/>
    <property type="project" value="TreeGrafter"/>
</dbReference>
<dbReference type="SMART" id="SM00392">
    <property type="entry name" value="PROF"/>
    <property type="match status" value="1"/>
</dbReference>
<dbReference type="OrthoDB" id="421374at2759"/>
<evidence type="ECO:0000256" key="6">
    <source>
        <dbReference type="RuleBase" id="RU003909"/>
    </source>
</evidence>
<evidence type="ECO:0000256" key="4">
    <source>
        <dbReference type="ARBA" id="ARBA00023203"/>
    </source>
</evidence>
<dbReference type="EMBL" id="JANBQF010000133">
    <property type="protein sequence ID" value="KAJ2004808.1"/>
    <property type="molecule type" value="Genomic_DNA"/>
</dbReference>
<dbReference type="AlphaFoldDB" id="A0A9W8BK29"/>
<evidence type="ECO:0000256" key="5">
    <source>
        <dbReference type="ARBA" id="ARBA00023212"/>
    </source>
</evidence>
<evidence type="ECO:0000313" key="7">
    <source>
        <dbReference type="EMBL" id="KAJ2004808.1"/>
    </source>
</evidence>
<comment type="caution">
    <text evidence="7">The sequence shown here is derived from an EMBL/GenBank/DDBJ whole genome shotgun (WGS) entry which is preliminary data.</text>
</comment>
<keyword evidence="3" id="KW-0963">Cytoplasm</keyword>
<protein>
    <recommendedName>
        <fullName evidence="6">Profilin</fullName>
    </recommendedName>
</protein>
<comment type="similarity">
    <text evidence="2 6">Belongs to the profilin family.</text>
</comment>
<dbReference type="Proteomes" id="UP001150907">
    <property type="component" value="Unassembled WGS sequence"/>
</dbReference>
<dbReference type="InterPro" id="IPR048278">
    <property type="entry name" value="PFN"/>
</dbReference>
<evidence type="ECO:0000313" key="8">
    <source>
        <dbReference type="Proteomes" id="UP001150907"/>
    </source>
</evidence>
<keyword evidence="5" id="KW-0206">Cytoskeleton</keyword>
<sequence length="130" mass="14393">MSEDKSWQTYVDNNLVGSTYISEAAIYGIKGGLWAKSEHYDHEDDLFEAIKKGFSDSEFILATGLRVRGEKYMTLNADDQEMKFKCGGKGIICAKTVQAIIITFHTDEVQPGNANNALGVIADYLRSVGF</sequence>
<dbReference type="GO" id="GO:0005938">
    <property type="term" value="C:cell cortex"/>
    <property type="evidence" value="ECO:0007669"/>
    <property type="project" value="TreeGrafter"/>
</dbReference>
<dbReference type="PANTHER" id="PTHR11604:SF0">
    <property type="entry name" value="PROFILIN"/>
    <property type="match status" value="1"/>
</dbReference>
<dbReference type="PRINTS" id="PR00392">
    <property type="entry name" value="PROFILIN"/>
</dbReference>
<dbReference type="CDD" id="cd00148">
    <property type="entry name" value="PROF"/>
    <property type="match status" value="1"/>
</dbReference>